<dbReference type="SUPFAM" id="SSF53335">
    <property type="entry name" value="S-adenosyl-L-methionine-dependent methyltransferases"/>
    <property type="match status" value="1"/>
</dbReference>
<evidence type="ECO:0000313" key="2">
    <source>
        <dbReference type="Proteomes" id="UP000249260"/>
    </source>
</evidence>
<dbReference type="Proteomes" id="UP000249260">
    <property type="component" value="Unassembled WGS sequence"/>
</dbReference>
<proteinExistence type="predicted"/>
<dbReference type="RefSeq" id="WP_112881895.1">
    <property type="nucleotide sequence ID" value="NZ_QLUW01000002.1"/>
</dbReference>
<keyword evidence="2" id="KW-1185">Reference proteome</keyword>
<dbReference type="AlphaFoldDB" id="A0A328TYV5"/>
<name>A0A328TYV5_9BACL</name>
<organism evidence="1 2">
    <name type="scientific">Paenibacillus montanisoli</name>
    <dbReference type="NCBI Taxonomy" id="2081970"/>
    <lineage>
        <taxon>Bacteria</taxon>
        <taxon>Bacillati</taxon>
        <taxon>Bacillota</taxon>
        <taxon>Bacilli</taxon>
        <taxon>Bacillales</taxon>
        <taxon>Paenibacillaceae</taxon>
        <taxon>Paenibacillus</taxon>
    </lineage>
</organism>
<comment type="caution">
    <text evidence="1">The sequence shown here is derived from an EMBL/GenBank/DDBJ whole genome shotgun (WGS) entry which is preliminary data.</text>
</comment>
<dbReference type="OrthoDB" id="2592041at2"/>
<dbReference type="InterPro" id="IPR029063">
    <property type="entry name" value="SAM-dependent_MTases_sf"/>
</dbReference>
<protein>
    <recommendedName>
        <fullName evidence="3">Class I SAM-dependent methyltransferase</fullName>
    </recommendedName>
</protein>
<evidence type="ECO:0000313" key="1">
    <source>
        <dbReference type="EMBL" id="RAP75669.1"/>
    </source>
</evidence>
<evidence type="ECO:0008006" key="3">
    <source>
        <dbReference type="Google" id="ProtNLM"/>
    </source>
</evidence>
<dbReference type="Gene3D" id="3.40.50.150">
    <property type="entry name" value="Vaccinia Virus protein VP39"/>
    <property type="match status" value="1"/>
</dbReference>
<dbReference type="EMBL" id="QLUW01000002">
    <property type="protein sequence ID" value="RAP75669.1"/>
    <property type="molecule type" value="Genomic_DNA"/>
</dbReference>
<gene>
    <name evidence="1" type="ORF">DL346_09425</name>
</gene>
<sequence length="243" mass="27745">MDNPLIQHAVKNNFYLKSGYKSRKEPAYYYGTGENGISQPQVYVLAHYLGMKLGCKYVIDIGCSTAIKLIQLYPDFRIIGIDYGENLQICTNSYPYGTWIEHNLDRPQKLQIQDSILKDSIIICADVIEHLVNPAYLLWNLKKMMEFSPVCLLSTPERDIVRGMDEFGPPKNSCHVREWNLSELNHLFHSLEFNIKYTGLTVSVNWSDARRTSLLVLGNNDPSDSRSAMLDSSEVRANMDSII</sequence>
<accession>A0A328TYV5</accession>
<reference evidence="1 2" key="1">
    <citation type="submission" date="2018-06" db="EMBL/GenBank/DDBJ databases">
        <title>Paenibacillus montanisoli sp. nov., isolated from mountain area soil.</title>
        <authorList>
            <person name="Wu M."/>
        </authorList>
    </citation>
    <scope>NUCLEOTIDE SEQUENCE [LARGE SCALE GENOMIC DNA]</scope>
    <source>
        <strain evidence="1 2">RA17</strain>
    </source>
</reference>